<dbReference type="RefSeq" id="XP_015510610.1">
    <property type="nucleotide sequence ID" value="XM_015655124.2"/>
</dbReference>
<sequence length="1761" mass="197277">MDSGVNVSRSLPPLVEGKLHGYLNLTIDEIVWSRRSPGDVTILASWWGELDSAQFRPVDIKTGSQTVDEDTTETYAVRTSVDLFAEYLKNCGTIELVVVAENTHQVIATAHVIDLLDIFESKTYSRYFPIINEAGNRLGDVHICLKFTNMTKGVKTTRKIKRFQKTQFEDQALHPVINLKPRVNDEKLQKSNKMIFDNKSNYTLAMSNSKYMDNAYKSVLKDKRMQSEIPLKKLNTEVADKLVAQVVARAQRLRGAILKETCSDDRLALSESSALDSLTSDNSIENEAKLYEYFLGKKMSQLDERKALETLRSTSPTPSLINLASETIQSCYNCQQRCNQRKIVMSKPDEVVNEVISKDSESYKYRESGPIDRIDSMKIVVESLTLSPPGYRRVRSSCVSRGDSIPLAVTYLVEYDTSFTKKPIRKSNSESRPTKLCSKKQVGQVIYFNHQAIFDLPKPYIHMDLPLKFKVFNRHLNQRSPTLLGFGSIYISEVAEMETLSTTQKLAIVNKGIKMGELKVNIELGCDGIHFGKDFIDAVTSTKQNIPVYEISSVPSTTGSKAKSATGSNSKPNSRVSTSSKYSYSCSGSKSSGSNKNGVTENRQSDTEDRYVKVDQPSENKEEKTLLHGLIYIAEGKGLPKLNTYLICRAFWKEDRATSQLCNDTENPFYHFHELVPLLHGQELLDRTKDNFIVTEVWSRNISGQDSLLGIAKLPVHQLYVAYRDSLVVPHLLLSKYPVISVDGWVPISEPITGNYCGELLALVALGTADQIALLEMTRGLRDCNITPRVIQSSLRNASQNTQKSNLSTGESQVLNQRIHVRRENPHASTDFLQGFDSGFQHFHAEEIYFVPQDKKTQESQTEITTVEDVKSFDTLNREAQNDPSGSQSSVLHALVDHLAQTLGVPKVSSHTATEAHTVQPNHRKMSTIVEQIDLEPLSNESVSSLESSPRENDCMPTEMYRSVGVGAEYDDTVNQVPSTSYSNSNPKPLITEKSVTHDELRDMMVHIDEESSFRAHVEIECALHLPKVEKLEGAIEPSTYVTFQPAQQDNGTQFGSYKITNIFPNSCSPKWEWRCDTRLSSDLLVNEQKRMILKIWRLLDPTTSPNFDLNRDIVIGFAAVDLSILLAGFPLVSGWFHIMDFTGKCNGQIKVTITPLESISMFIKSTSSTSIPHQQIPQLTASYIPQSTGVLLENFLPPVEQISQNHTISNNDGFCTSYNELENDPGNDIGHSLGDVSMTFLSQSLKQKLTELDEITKRLKSRLHDVTNEDFDVDFDPDFDADEPDLEFAHHQNGNTVNDHSARIAPRNVKDWQPLPQTTSNLSSQCSQTNRYQDSNFFLDIQNRYVPNNYNANTESTDPNLTDTGYSTTSHVHSSQSVSNGHFDGGNRNDDYSNNCYARDDVAEQPTRGARMHINHLLDKLTSLTSAPPPAGNFPIKRNIHDFIASLRHNNTHTNRKCNQEVNVRTVPTQTEYQDIQRTETYKNQNPSSINLQLNVVTRDVNENNNAADSTASNVTHERNKVSTMIREELVTEENNDFTEFDDLTTHLLTSNVRHMHSESIFNPLLYQHLIPNVHVSDSFSNPNNSNEGVENLNATNDGVVIEELDNRYTENFNATINNRLGRLRNLIEIDTSLVEDNVSQNRVQANTSKSLEGNDFLRMTPTGVSDDTGGNIDVTEPDKPNSDESMTSNSTESTTTLSLDTSSVRLRQHVVDNGSGMTSDSSVSVVTRQAPDGGNPTEETNKPLVISRQNESDHSLTDS</sequence>
<feature type="compositionally biased region" description="Basic and acidic residues" evidence="1">
    <location>
        <begin position="1752"/>
        <end position="1761"/>
    </location>
</feature>
<feature type="compositionally biased region" description="Polar residues" evidence="1">
    <location>
        <begin position="555"/>
        <end position="572"/>
    </location>
</feature>
<dbReference type="Pfam" id="PF25339">
    <property type="entry name" value="C2_C2CD3_N"/>
    <property type="match status" value="1"/>
</dbReference>
<gene>
    <name evidence="4" type="primary">LOC107217557</name>
</gene>
<protein>
    <submittedName>
        <fullName evidence="4">Uncharacterized protein LOC107217557</fullName>
    </submittedName>
</protein>
<dbReference type="PANTHER" id="PTHR21254:SF1">
    <property type="entry name" value="C2 DOMAIN-CONTAINING PROTEIN 3"/>
    <property type="match status" value="1"/>
</dbReference>
<dbReference type="GO" id="GO:0034451">
    <property type="term" value="C:centriolar satellite"/>
    <property type="evidence" value="ECO:0007669"/>
    <property type="project" value="TreeGrafter"/>
</dbReference>
<evidence type="ECO:0000259" key="2">
    <source>
        <dbReference type="PROSITE" id="PS50004"/>
    </source>
</evidence>
<keyword evidence="3" id="KW-1185">Reference proteome</keyword>
<proteinExistence type="predicted"/>
<feature type="compositionally biased region" description="Low complexity" evidence="1">
    <location>
        <begin position="1368"/>
        <end position="1380"/>
    </location>
</feature>
<dbReference type="SUPFAM" id="SSF49562">
    <property type="entry name" value="C2 domain (Calcium/lipid-binding domain, CaLB)"/>
    <property type="match status" value="2"/>
</dbReference>
<dbReference type="GO" id="GO:0061511">
    <property type="term" value="P:centriole elongation"/>
    <property type="evidence" value="ECO:0007669"/>
    <property type="project" value="TreeGrafter"/>
</dbReference>
<name>A0A6J0B6D3_NEOLC</name>
<dbReference type="InterPro" id="IPR035892">
    <property type="entry name" value="C2_domain_sf"/>
</dbReference>
<dbReference type="GO" id="GO:0071539">
    <property type="term" value="P:protein localization to centrosome"/>
    <property type="evidence" value="ECO:0007669"/>
    <property type="project" value="TreeGrafter"/>
</dbReference>
<feature type="compositionally biased region" description="Low complexity" evidence="1">
    <location>
        <begin position="573"/>
        <end position="600"/>
    </location>
</feature>
<dbReference type="InterPro" id="IPR000008">
    <property type="entry name" value="C2_dom"/>
</dbReference>
<feature type="compositionally biased region" description="Polar residues" evidence="1">
    <location>
        <begin position="1717"/>
        <end position="1729"/>
    </location>
</feature>
<feature type="domain" description="C2" evidence="2">
    <location>
        <begin position="1000"/>
        <end position="1137"/>
    </location>
</feature>
<dbReference type="GO" id="GO:0005814">
    <property type="term" value="C:centriole"/>
    <property type="evidence" value="ECO:0007669"/>
    <property type="project" value="TreeGrafter"/>
</dbReference>
<organism evidence="4">
    <name type="scientific">Neodiprion lecontei</name>
    <name type="common">Redheaded pine sawfly</name>
    <dbReference type="NCBI Taxonomy" id="441921"/>
    <lineage>
        <taxon>Eukaryota</taxon>
        <taxon>Metazoa</taxon>
        <taxon>Ecdysozoa</taxon>
        <taxon>Arthropoda</taxon>
        <taxon>Hexapoda</taxon>
        <taxon>Insecta</taxon>
        <taxon>Pterygota</taxon>
        <taxon>Neoptera</taxon>
        <taxon>Endopterygota</taxon>
        <taxon>Hymenoptera</taxon>
        <taxon>Tenthredinoidea</taxon>
        <taxon>Diprionidae</taxon>
        <taxon>Diprioninae</taxon>
        <taxon>Neodiprion</taxon>
    </lineage>
</organism>
<dbReference type="PROSITE" id="PS50004">
    <property type="entry name" value="C2"/>
    <property type="match status" value="1"/>
</dbReference>
<feature type="region of interest" description="Disordered" evidence="1">
    <location>
        <begin position="1366"/>
        <end position="1388"/>
    </location>
</feature>
<evidence type="ECO:0000256" key="1">
    <source>
        <dbReference type="SAM" id="MobiDB-lite"/>
    </source>
</evidence>
<reference evidence="4" key="1">
    <citation type="submission" date="2025-08" db="UniProtKB">
        <authorList>
            <consortium name="RefSeq"/>
        </authorList>
    </citation>
    <scope>IDENTIFICATION</scope>
    <source>
        <tissue evidence="4">Thorax and Abdomen</tissue>
    </source>
</reference>
<dbReference type="KEGG" id="nlo:107217557"/>
<evidence type="ECO:0000313" key="3">
    <source>
        <dbReference type="Proteomes" id="UP000829291"/>
    </source>
</evidence>
<dbReference type="Proteomes" id="UP000829291">
    <property type="component" value="Chromosome 6"/>
</dbReference>
<dbReference type="GeneID" id="107217557"/>
<dbReference type="InParanoid" id="A0A6J0B6D3"/>
<dbReference type="OrthoDB" id="79771at2759"/>
<accession>A0A6J0B6D3</accession>
<evidence type="ECO:0000313" key="4">
    <source>
        <dbReference type="RefSeq" id="XP_015510610.1"/>
    </source>
</evidence>
<feature type="compositionally biased region" description="Basic and acidic residues" evidence="1">
    <location>
        <begin position="603"/>
        <end position="619"/>
    </location>
</feature>
<feature type="compositionally biased region" description="Low complexity" evidence="1">
    <location>
        <begin position="1685"/>
        <end position="1705"/>
    </location>
</feature>
<dbReference type="GO" id="GO:0060271">
    <property type="term" value="P:cilium assembly"/>
    <property type="evidence" value="ECO:0007669"/>
    <property type="project" value="TreeGrafter"/>
</dbReference>
<dbReference type="InterPro" id="IPR057537">
    <property type="entry name" value="C2_C2CD3_N"/>
</dbReference>
<feature type="region of interest" description="Disordered" evidence="1">
    <location>
        <begin position="555"/>
        <end position="619"/>
    </location>
</feature>
<feature type="region of interest" description="Disordered" evidence="1">
    <location>
        <begin position="1647"/>
        <end position="1761"/>
    </location>
</feature>
<dbReference type="PANTHER" id="PTHR21254">
    <property type="entry name" value="C2 DOMAIN-CONTAINING PROTEIN 3"/>
    <property type="match status" value="1"/>
</dbReference>